<evidence type="ECO:0008006" key="7">
    <source>
        <dbReference type="Google" id="ProtNLM"/>
    </source>
</evidence>
<dbReference type="InterPro" id="IPR052233">
    <property type="entry name" value="Rho-type_GEFs"/>
</dbReference>
<evidence type="ECO:0000313" key="5">
    <source>
        <dbReference type="EMBL" id="KIR76899.1"/>
    </source>
</evidence>
<dbReference type="Pfam" id="PF00621">
    <property type="entry name" value="RhoGEF"/>
    <property type="match status" value="1"/>
</dbReference>
<evidence type="ECO:0000259" key="3">
    <source>
        <dbReference type="PROSITE" id="PS50010"/>
    </source>
</evidence>
<feature type="compositionally biased region" description="Polar residues" evidence="2">
    <location>
        <begin position="28"/>
        <end position="37"/>
    </location>
</feature>
<dbReference type="PANTHER" id="PTHR46572:SF1">
    <property type="entry name" value="RHO1 GUANINE NUCLEOTIDE EXCHANGE FACTOR TUS1"/>
    <property type="match status" value="1"/>
</dbReference>
<dbReference type="PROSITE" id="PS50010">
    <property type="entry name" value="DH_2"/>
    <property type="match status" value="1"/>
</dbReference>
<dbReference type="Proteomes" id="UP000054272">
    <property type="component" value="Unassembled WGS sequence"/>
</dbReference>
<dbReference type="InterPro" id="IPR000219">
    <property type="entry name" value="DH_dom"/>
</dbReference>
<accession>A0ABR5BNK4</accession>
<gene>
    <name evidence="5" type="ORF">I306_06051</name>
</gene>
<protein>
    <recommendedName>
        <fullName evidence="7">DH domain-containing protein</fullName>
    </recommendedName>
</protein>
<dbReference type="PANTHER" id="PTHR46572">
    <property type="entry name" value="RHO1 GDP-GTP EXCHANGE PROTEIN 1-RELATED"/>
    <property type="match status" value="1"/>
</dbReference>
<proteinExistence type="predicted"/>
<organism evidence="5 6">
    <name type="scientific">Cryptococcus gattii EJB2</name>
    <dbReference type="NCBI Taxonomy" id="1296103"/>
    <lineage>
        <taxon>Eukaryota</taxon>
        <taxon>Fungi</taxon>
        <taxon>Dikarya</taxon>
        <taxon>Basidiomycota</taxon>
        <taxon>Agaricomycotina</taxon>
        <taxon>Tremellomycetes</taxon>
        <taxon>Tremellales</taxon>
        <taxon>Cryptococcaceae</taxon>
        <taxon>Cryptococcus</taxon>
        <taxon>Cryptococcus gattii species complex</taxon>
    </lineage>
</organism>
<name>A0ABR5BNK4_9TREE</name>
<reference evidence="5 6" key="1">
    <citation type="submission" date="2015-01" db="EMBL/GenBank/DDBJ databases">
        <title>The Genome Sequence of Cryptococcus gattii EJB2.</title>
        <authorList>
            <consortium name="The Broad Institute Genomics Platform"/>
            <person name="Cuomo C."/>
            <person name="Litvintseva A."/>
            <person name="Chen Y."/>
            <person name="Heitman J."/>
            <person name="Sun S."/>
            <person name="Springer D."/>
            <person name="Dromer F."/>
            <person name="Young S."/>
            <person name="Zeng Q."/>
            <person name="Gargeya S."/>
            <person name="Abouelleil A."/>
            <person name="Alvarado L."/>
            <person name="Chapman S.B."/>
            <person name="Gainer-Dewar J."/>
            <person name="Goldberg J."/>
            <person name="Griggs A."/>
            <person name="Gujja S."/>
            <person name="Hansen M."/>
            <person name="Howarth C."/>
            <person name="Imamovic A."/>
            <person name="Larimer J."/>
            <person name="Murphy C."/>
            <person name="Naylor J."/>
            <person name="Pearson M."/>
            <person name="Priest M."/>
            <person name="Roberts A."/>
            <person name="Saif S."/>
            <person name="Shea T."/>
            <person name="Sykes S."/>
            <person name="Wortman J."/>
            <person name="Nusbaum C."/>
            <person name="Birren B."/>
        </authorList>
    </citation>
    <scope>NUCLEOTIDE SEQUENCE [LARGE SCALE GENOMIC DNA]</scope>
    <source>
        <strain evidence="5 6">EJB2</strain>
    </source>
</reference>
<evidence type="ECO:0000313" key="6">
    <source>
        <dbReference type="Proteomes" id="UP000054272"/>
    </source>
</evidence>
<evidence type="ECO:0000259" key="4">
    <source>
        <dbReference type="PROSITE" id="PS50219"/>
    </source>
</evidence>
<evidence type="ECO:0000256" key="2">
    <source>
        <dbReference type="SAM" id="MobiDB-lite"/>
    </source>
</evidence>
<keyword evidence="1" id="KW-0344">Guanine-nucleotide releasing factor</keyword>
<dbReference type="Gene3D" id="1.20.900.10">
    <property type="entry name" value="Dbl homology (DH) domain"/>
    <property type="match status" value="1"/>
</dbReference>
<dbReference type="SMART" id="SM00325">
    <property type="entry name" value="RhoGEF"/>
    <property type="match status" value="1"/>
</dbReference>
<feature type="compositionally biased region" description="Low complexity" evidence="2">
    <location>
        <begin position="1"/>
        <end position="27"/>
    </location>
</feature>
<dbReference type="Pfam" id="PF00780">
    <property type="entry name" value="CNH"/>
    <property type="match status" value="1"/>
</dbReference>
<dbReference type="EMBL" id="KN848767">
    <property type="protein sequence ID" value="KIR76899.1"/>
    <property type="molecule type" value="Genomic_DNA"/>
</dbReference>
<evidence type="ECO:0000256" key="1">
    <source>
        <dbReference type="ARBA" id="ARBA00022658"/>
    </source>
</evidence>
<feature type="domain" description="DH" evidence="3">
    <location>
        <begin position="256"/>
        <end position="447"/>
    </location>
</feature>
<dbReference type="PROSITE" id="PS50219">
    <property type="entry name" value="CNH"/>
    <property type="match status" value="1"/>
</dbReference>
<dbReference type="InterPro" id="IPR001180">
    <property type="entry name" value="CNH_dom"/>
</dbReference>
<feature type="region of interest" description="Disordered" evidence="2">
    <location>
        <begin position="105"/>
        <end position="139"/>
    </location>
</feature>
<feature type="domain" description="CNH" evidence="4">
    <location>
        <begin position="427"/>
        <end position="741"/>
    </location>
</feature>
<feature type="compositionally biased region" description="Basic and acidic residues" evidence="2">
    <location>
        <begin position="115"/>
        <end position="124"/>
    </location>
</feature>
<keyword evidence="6" id="KW-1185">Reference proteome</keyword>
<dbReference type="SUPFAM" id="SSF48065">
    <property type="entry name" value="DBL homology domain (DH-domain)"/>
    <property type="match status" value="1"/>
</dbReference>
<feature type="region of interest" description="Disordered" evidence="2">
    <location>
        <begin position="1"/>
        <end position="37"/>
    </location>
</feature>
<dbReference type="InterPro" id="IPR035899">
    <property type="entry name" value="DBL_dom_sf"/>
</dbReference>
<sequence length="777" mass="87434">MDYLPPNSASRTPTASTSSIDSLSGSSDTKIYKQSRSRSFGGVLRRHRLSWGALSAERFGLGEENSSSEDWSGGIGGKPYNEQQSLGNISGWSHANHIRRSSDSIQLSRNARKGNHSEEFKATETYRPPGTGFVGTNTLTDSVKRRPWQSIRSEGLSGSLLSPGWSPALSDRLYEHPPAPRNPTHRHLTPQDSYSLLLAYQSSAVTSHSSFDLSAASRNPIDQKIASSSSDQELSPEWHQIVDKSFCESLDKMEQRRQGLWWEIIKGEREYVRDMDTMYHVFIQELRDCRPPVIESTKLEPFIAEVFSTASILSHAHETILRNLMERQRIEWPLLTTATDIYLQTMLEIVDLYEAYMKNYPFAEARVRRESVKNKEFRKFLESRNTASLTNRRDIFTFLSRPVTRLPRIILLLGELLKVTPKEHADKEDIPVLKEMLERVVKDTEHGIEAAAVKIKLWNIAERLLFKKGEITISSIALVPEFLWLLVLSSGTLLAFNLKKMMPTSEPSTWMSMGRPQGQLLNQSGHSVAWIYTGKTKGRRLITYVVHDRNTHGSTLNFLEPMFDNSYPSASSLPDPVFRSFAALHLPGHASSITFFRQTVAIITEKTIVIAEPGNPVYNCVPTAGSTASFAEDAVIVKLLNGQVGSRAEGRPLGMWQTGGDEFILVYDWGACFVTKFGEICRSGAYLVWDLFPVYAVFRSPHLLLFDDSGRAEVRNVVSGKMCETIKEKGLRMMPPTREEQGMLGWSEKGLIQLAEVSLMESAMTSTNDMLRMFIDG</sequence>